<dbReference type="Proteomes" id="UP001387110">
    <property type="component" value="Unassembled WGS sequence"/>
</dbReference>
<dbReference type="RefSeq" id="WP_143013646.1">
    <property type="nucleotide sequence ID" value="NZ_FMYN01000006.1"/>
</dbReference>
<comment type="caution">
    <text evidence="1">The sequence shown here is derived from an EMBL/GenBank/DDBJ whole genome shotgun (WGS) entry which is preliminary data.</text>
</comment>
<gene>
    <name evidence="1" type="ORF">SZL87_00475</name>
</gene>
<organism evidence="1 2">
    <name type="scientific">Exiguobacterium indicum</name>
    <dbReference type="NCBI Taxonomy" id="296995"/>
    <lineage>
        <taxon>Bacteria</taxon>
        <taxon>Bacillati</taxon>
        <taxon>Bacillota</taxon>
        <taxon>Bacilli</taxon>
        <taxon>Bacillales</taxon>
        <taxon>Bacillales Family XII. Incertae Sedis</taxon>
        <taxon>Exiguobacterium</taxon>
    </lineage>
</organism>
<accession>A0ABU8EFV3</accession>
<dbReference type="EMBL" id="JBAWKY010000001">
    <property type="protein sequence ID" value="MEI4460887.1"/>
    <property type="molecule type" value="Genomic_DNA"/>
</dbReference>
<reference evidence="1 2" key="1">
    <citation type="submission" date="2023-12" db="EMBL/GenBank/DDBJ databases">
        <authorList>
            <person name="Easwaran N."/>
            <person name="Lazarus H.P.S."/>
        </authorList>
    </citation>
    <scope>NUCLEOTIDE SEQUENCE [LARGE SCALE GENOMIC DNA]</scope>
    <source>
        <strain evidence="1 2">VIT-2023</strain>
    </source>
</reference>
<evidence type="ECO:0000313" key="1">
    <source>
        <dbReference type="EMBL" id="MEI4460887.1"/>
    </source>
</evidence>
<proteinExistence type="predicted"/>
<sequence>MKTPSPIQWKGEEKMMPELIPDDRELERRIRIVHLLRKLGKTDEAIARSLYVPIEWVQSIGEEDDWQQMQSS</sequence>
<evidence type="ECO:0000313" key="2">
    <source>
        <dbReference type="Proteomes" id="UP001387110"/>
    </source>
</evidence>
<keyword evidence="2" id="KW-1185">Reference proteome</keyword>
<protein>
    <submittedName>
        <fullName evidence="1">Uncharacterized protein</fullName>
    </submittedName>
</protein>
<name>A0ABU8EFV3_9BACL</name>